<dbReference type="SUPFAM" id="SSF55729">
    <property type="entry name" value="Acyl-CoA N-acyltransferases (Nat)"/>
    <property type="match status" value="1"/>
</dbReference>
<dbReference type="Proteomes" id="UP000236394">
    <property type="component" value="Unassembled WGS sequence"/>
</dbReference>
<dbReference type="GO" id="GO:0016740">
    <property type="term" value="F:transferase activity"/>
    <property type="evidence" value="ECO:0007669"/>
    <property type="project" value="UniProtKB-KW"/>
</dbReference>
<comment type="caution">
    <text evidence="1">The sequence shown here is derived from an EMBL/GenBank/DDBJ whole genome shotgun (WGS) entry which is preliminary data.</text>
</comment>
<sequence length="182" mass="20206">MKVVGGLWKAENGLYIRPAQIDDQPEIEKTFVVARGIMKKNGNPNQWGDTHPLPSTLWQDMVNGNSFVVVDTGGAVCGTFSLLQGPDPTYARIESGAWLNSDPYVVVHRLASNGKRRGVFNAVFEYSEQGAKNIRVDTHRDNKIMQKLLSTRGYVYCGVIYLADGQARLAYQKVVTEAREGE</sequence>
<evidence type="ECO:0000313" key="2">
    <source>
        <dbReference type="Proteomes" id="UP000236394"/>
    </source>
</evidence>
<gene>
    <name evidence="1" type="ORF">B7R76_06250</name>
</gene>
<reference evidence="2" key="1">
    <citation type="submission" date="2017-04" db="EMBL/GenBank/DDBJ databases">
        <authorList>
            <person name="Bumgarner R.E."/>
            <person name="Fredricks D.N."/>
            <person name="Srinivasan S."/>
        </authorList>
    </citation>
    <scope>NUCLEOTIDE SEQUENCE [LARGE SCALE GENOMIC DNA]</scope>
    <source>
        <strain evidence="2">KA00405</strain>
    </source>
</reference>
<evidence type="ECO:0000313" key="1">
    <source>
        <dbReference type="EMBL" id="PNH18438.1"/>
    </source>
</evidence>
<dbReference type="OMA" id="QWINGYP"/>
<dbReference type="RefSeq" id="WP_012994172.1">
    <property type="nucleotide sequence ID" value="NZ_NBZD01000003.1"/>
</dbReference>
<dbReference type="EMBL" id="NBZD01000003">
    <property type="protein sequence ID" value="PNH18438.1"/>
    <property type="molecule type" value="Genomic_DNA"/>
</dbReference>
<name>A0A2J8B0Y5_9FIRM</name>
<dbReference type="AlphaFoldDB" id="A0A2J8B0Y5"/>
<protein>
    <submittedName>
        <fullName evidence="1">GNAT family acetyltransferase</fullName>
    </submittedName>
</protein>
<dbReference type="Gene3D" id="3.40.630.30">
    <property type="match status" value="1"/>
</dbReference>
<keyword evidence="1" id="KW-0808">Transferase</keyword>
<organism evidence="1 2">
    <name type="scientific">Mageeibacillus indolicus</name>
    <dbReference type="NCBI Taxonomy" id="884684"/>
    <lineage>
        <taxon>Bacteria</taxon>
        <taxon>Bacillati</taxon>
        <taxon>Bacillota</taxon>
        <taxon>Clostridia</taxon>
        <taxon>Eubacteriales</taxon>
        <taxon>Oscillospiraceae</taxon>
        <taxon>Mageeibacillus</taxon>
    </lineage>
</organism>
<accession>A0A2J8B0Y5</accession>
<proteinExistence type="predicted"/>
<dbReference type="InterPro" id="IPR016181">
    <property type="entry name" value="Acyl_CoA_acyltransferase"/>
</dbReference>